<protein>
    <submittedName>
        <fullName evidence="1 2">Uncharacterized protein</fullName>
    </submittedName>
</protein>
<gene>
    <name evidence="1" type="ORF">PHYPA_028070</name>
</gene>
<accession>A0A2K1IJC5</accession>
<evidence type="ECO:0000313" key="3">
    <source>
        <dbReference type="Proteomes" id="UP000006727"/>
    </source>
</evidence>
<dbReference type="Gramene" id="Pp3c23_14510V3.1">
    <property type="protein sequence ID" value="PAC:32950146.CDS.1"/>
    <property type="gene ID" value="Pp3c23_14510"/>
</dbReference>
<reference evidence="1 3" key="1">
    <citation type="journal article" date="2008" name="Science">
        <title>The Physcomitrella genome reveals evolutionary insights into the conquest of land by plants.</title>
        <authorList>
            <person name="Rensing S."/>
            <person name="Lang D."/>
            <person name="Zimmer A."/>
            <person name="Terry A."/>
            <person name="Salamov A."/>
            <person name="Shapiro H."/>
            <person name="Nishiyama T."/>
            <person name="Perroud P.-F."/>
            <person name="Lindquist E."/>
            <person name="Kamisugi Y."/>
            <person name="Tanahashi T."/>
            <person name="Sakakibara K."/>
            <person name="Fujita T."/>
            <person name="Oishi K."/>
            <person name="Shin-I T."/>
            <person name="Kuroki Y."/>
            <person name="Toyoda A."/>
            <person name="Suzuki Y."/>
            <person name="Hashimoto A."/>
            <person name="Yamaguchi K."/>
            <person name="Sugano A."/>
            <person name="Kohara Y."/>
            <person name="Fujiyama A."/>
            <person name="Anterola A."/>
            <person name="Aoki S."/>
            <person name="Ashton N."/>
            <person name="Barbazuk W.B."/>
            <person name="Barker E."/>
            <person name="Bennetzen J."/>
            <person name="Bezanilla M."/>
            <person name="Blankenship R."/>
            <person name="Cho S.H."/>
            <person name="Dutcher S."/>
            <person name="Estelle M."/>
            <person name="Fawcett J.A."/>
            <person name="Gundlach H."/>
            <person name="Hanada K."/>
            <person name="Heyl A."/>
            <person name="Hicks K.A."/>
            <person name="Hugh J."/>
            <person name="Lohr M."/>
            <person name="Mayer K."/>
            <person name="Melkozernov A."/>
            <person name="Murata T."/>
            <person name="Nelson D."/>
            <person name="Pils B."/>
            <person name="Prigge M."/>
            <person name="Reiss B."/>
            <person name="Renner T."/>
            <person name="Rombauts S."/>
            <person name="Rushton P."/>
            <person name="Sanderfoot A."/>
            <person name="Schween G."/>
            <person name="Shiu S.-H."/>
            <person name="Stueber K."/>
            <person name="Theodoulou F.L."/>
            <person name="Tu H."/>
            <person name="Van de Peer Y."/>
            <person name="Verrier P.J."/>
            <person name="Waters E."/>
            <person name="Wood A."/>
            <person name="Yang L."/>
            <person name="Cove D."/>
            <person name="Cuming A."/>
            <person name="Hasebe M."/>
            <person name="Lucas S."/>
            <person name="Mishler D.B."/>
            <person name="Reski R."/>
            <person name="Grigoriev I."/>
            <person name="Quatrano R.S."/>
            <person name="Boore J.L."/>
        </authorList>
    </citation>
    <scope>NUCLEOTIDE SEQUENCE [LARGE SCALE GENOMIC DNA]</scope>
    <source>
        <strain evidence="2 3">cv. Gransden 2004</strain>
    </source>
</reference>
<dbReference type="EMBL" id="ABEU02000023">
    <property type="protein sequence ID" value="PNR29377.1"/>
    <property type="molecule type" value="Genomic_DNA"/>
</dbReference>
<dbReference type="EnsemblPlants" id="Pp3c23_14510V3.1">
    <property type="protein sequence ID" value="PAC:32950146.CDS.1"/>
    <property type="gene ID" value="Pp3c23_14510"/>
</dbReference>
<reference evidence="2" key="3">
    <citation type="submission" date="2020-12" db="UniProtKB">
        <authorList>
            <consortium name="EnsemblPlants"/>
        </authorList>
    </citation>
    <scope>IDENTIFICATION</scope>
</reference>
<name>A0A2K1IJC5_PHYPA</name>
<dbReference type="Proteomes" id="UP000006727">
    <property type="component" value="Chromosome 23"/>
</dbReference>
<dbReference type="AlphaFoldDB" id="A0A2K1IJC5"/>
<dbReference type="InParanoid" id="A0A2K1IJC5"/>
<sequence length="60" mass="6626">MGCYGLLVDYLAKPCLFNVRSCSCPCQSSRTLLQRLTSLAENLTTREIMQQGLNVSKQAA</sequence>
<organism evidence="1">
    <name type="scientific">Physcomitrium patens</name>
    <name type="common">Spreading-leaved earth moss</name>
    <name type="synonym">Physcomitrella patens</name>
    <dbReference type="NCBI Taxonomy" id="3218"/>
    <lineage>
        <taxon>Eukaryota</taxon>
        <taxon>Viridiplantae</taxon>
        <taxon>Streptophyta</taxon>
        <taxon>Embryophyta</taxon>
        <taxon>Bryophyta</taxon>
        <taxon>Bryophytina</taxon>
        <taxon>Bryopsida</taxon>
        <taxon>Funariidae</taxon>
        <taxon>Funariales</taxon>
        <taxon>Funariaceae</taxon>
        <taxon>Physcomitrium</taxon>
    </lineage>
</organism>
<evidence type="ECO:0000313" key="1">
    <source>
        <dbReference type="EMBL" id="PNR29377.1"/>
    </source>
</evidence>
<keyword evidence="3" id="KW-1185">Reference proteome</keyword>
<evidence type="ECO:0000313" key="2">
    <source>
        <dbReference type="EnsemblPlants" id="PAC:32950146.CDS.1"/>
    </source>
</evidence>
<proteinExistence type="predicted"/>
<dbReference type="Gramene" id="Pp3c23_14510V3.2">
    <property type="protein sequence ID" value="PAC:32950147.CDS.1"/>
    <property type="gene ID" value="Pp3c23_14510"/>
</dbReference>
<dbReference type="EnsemblPlants" id="Pp3c23_14510V3.2">
    <property type="protein sequence ID" value="PAC:32950147.CDS.1"/>
    <property type="gene ID" value="Pp3c23_14510"/>
</dbReference>
<reference evidence="1 3" key="2">
    <citation type="journal article" date="2018" name="Plant J.">
        <title>The Physcomitrella patens chromosome-scale assembly reveals moss genome structure and evolution.</title>
        <authorList>
            <person name="Lang D."/>
            <person name="Ullrich K.K."/>
            <person name="Murat F."/>
            <person name="Fuchs J."/>
            <person name="Jenkins J."/>
            <person name="Haas F.B."/>
            <person name="Piednoel M."/>
            <person name="Gundlach H."/>
            <person name="Van Bel M."/>
            <person name="Meyberg R."/>
            <person name="Vives C."/>
            <person name="Morata J."/>
            <person name="Symeonidi A."/>
            <person name="Hiss M."/>
            <person name="Muchero W."/>
            <person name="Kamisugi Y."/>
            <person name="Saleh O."/>
            <person name="Blanc G."/>
            <person name="Decker E.L."/>
            <person name="van Gessel N."/>
            <person name="Grimwood J."/>
            <person name="Hayes R.D."/>
            <person name="Graham S.W."/>
            <person name="Gunter L.E."/>
            <person name="McDaniel S.F."/>
            <person name="Hoernstein S.N.W."/>
            <person name="Larsson A."/>
            <person name="Li F.W."/>
            <person name="Perroud P.F."/>
            <person name="Phillips J."/>
            <person name="Ranjan P."/>
            <person name="Rokshar D.S."/>
            <person name="Rothfels C.J."/>
            <person name="Schneider L."/>
            <person name="Shu S."/>
            <person name="Stevenson D.W."/>
            <person name="Thummler F."/>
            <person name="Tillich M."/>
            <person name="Villarreal Aguilar J.C."/>
            <person name="Widiez T."/>
            <person name="Wong G.K."/>
            <person name="Wymore A."/>
            <person name="Zhang Y."/>
            <person name="Zimmer A.D."/>
            <person name="Quatrano R.S."/>
            <person name="Mayer K.F.X."/>
            <person name="Goodstein D."/>
            <person name="Casacuberta J.M."/>
            <person name="Vandepoele K."/>
            <person name="Reski R."/>
            <person name="Cuming A.C."/>
            <person name="Tuskan G.A."/>
            <person name="Maumus F."/>
            <person name="Salse J."/>
            <person name="Schmutz J."/>
            <person name="Rensing S.A."/>
        </authorList>
    </citation>
    <scope>NUCLEOTIDE SEQUENCE [LARGE SCALE GENOMIC DNA]</scope>
    <source>
        <strain evidence="2 3">cv. Gransden 2004</strain>
    </source>
</reference>